<evidence type="ECO:0000256" key="4">
    <source>
        <dbReference type="PROSITE-ProRule" id="PRU00335"/>
    </source>
</evidence>
<name>A0A0H3DC45_AMYMU</name>
<dbReference type="PRINTS" id="PR00455">
    <property type="entry name" value="HTHTETR"/>
</dbReference>
<dbReference type="HOGENOM" id="CLU_080440_0_0_11"/>
<gene>
    <name evidence="6" type="ordered locus">AMED_6036</name>
</gene>
<keyword evidence="3" id="KW-0804">Transcription</keyword>
<dbReference type="Proteomes" id="UP000000328">
    <property type="component" value="Chromosome"/>
</dbReference>
<dbReference type="GO" id="GO:0003677">
    <property type="term" value="F:DNA binding"/>
    <property type="evidence" value="ECO:0007669"/>
    <property type="project" value="UniProtKB-UniRule"/>
</dbReference>
<evidence type="ECO:0000256" key="1">
    <source>
        <dbReference type="ARBA" id="ARBA00023015"/>
    </source>
</evidence>
<reference evidence="6 7" key="1">
    <citation type="journal article" date="2010" name="Cell Res.">
        <title>Complete genome sequence of the rifamycin SV-producing Amycolatopsis mediterranei U32 revealed its genetic characteristics in phylogeny and metabolism.</title>
        <authorList>
            <person name="Zhao W."/>
            <person name="Zhong Y."/>
            <person name="Yuan H."/>
            <person name="Wang J."/>
            <person name="Zheng H."/>
            <person name="Wang Y."/>
            <person name="Cen X."/>
            <person name="Xu F."/>
            <person name="Bai J."/>
            <person name="Han X."/>
            <person name="Lu G."/>
            <person name="Zhu Y."/>
            <person name="Shao Z."/>
            <person name="Yan H."/>
            <person name="Li C."/>
            <person name="Peng N."/>
            <person name="Zhang Z."/>
            <person name="Zhang Y."/>
            <person name="Lin W."/>
            <person name="Fan Y."/>
            <person name="Qin Z."/>
            <person name="Hu Y."/>
            <person name="Zhu B."/>
            <person name="Wang S."/>
            <person name="Ding X."/>
            <person name="Zhao G.P."/>
        </authorList>
    </citation>
    <scope>NUCLEOTIDE SEQUENCE [LARGE SCALE GENOMIC DNA]</scope>
    <source>
        <strain evidence="7">U-32</strain>
    </source>
</reference>
<feature type="DNA-binding region" description="H-T-H motif" evidence="4">
    <location>
        <begin position="33"/>
        <end position="52"/>
    </location>
</feature>
<dbReference type="InterPro" id="IPR009057">
    <property type="entry name" value="Homeodomain-like_sf"/>
</dbReference>
<dbReference type="SUPFAM" id="SSF46689">
    <property type="entry name" value="Homeodomain-like"/>
    <property type="match status" value="1"/>
</dbReference>
<accession>A0A0H3DC45</accession>
<dbReference type="PANTHER" id="PTHR47506:SF1">
    <property type="entry name" value="HTH-TYPE TRANSCRIPTIONAL REGULATOR YJDC"/>
    <property type="match status" value="1"/>
</dbReference>
<keyword evidence="1" id="KW-0805">Transcription regulation</keyword>
<dbReference type="RefSeq" id="WP_013227830.1">
    <property type="nucleotide sequence ID" value="NC_014318.1"/>
</dbReference>
<dbReference type="PROSITE" id="PS50977">
    <property type="entry name" value="HTH_TETR_2"/>
    <property type="match status" value="1"/>
</dbReference>
<dbReference type="PATRIC" id="fig|749927.5.peg.6277"/>
<dbReference type="SUPFAM" id="SSF48498">
    <property type="entry name" value="Tetracyclin repressor-like, C-terminal domain"/>
    <property type="match status" value="1"/>
</dbReference>
<dbReference type="KEGG" id="amd:AMED_6036"/>
<organism evidence="6 7">
    <name type="scientific">Amycolatopsis mediterranei (strain U-32)</name>
    <dbReference type="NCBI Taxonomy" id="749927"/>
    <lineage>
        <taxon>Bacteria</taxon>
        <taxon>Bacillati</taxon>
        <taxon>Actinomycetota</taxon>
        <taxon>Actinomycetes</taxon>
        <taxon>Pseudonocardiales</taxon>
        <taxon>Pseudonocardiaceae</taxon>
        <taxon>Amycolatopsis</taxon>
    </lineage>
</organism>
<evidence type="ECO:0000313" key="7">
    <source>
        <dbReference type="Proteomes" id="UP000000328"/>
    </source>
</evidence>
<dbReference type="Gene3D" id="1.10.357.10">
    <property type="entry name" value="Tetracycline Repressor, domain 2"/>
    <property type="match status" value="1"/>
</dbReference>
<dbReference type="OrthoDB" id="3474596at2"/>
<evidence type="ECO:0000313" key="6">
    <source>
        <dbReference type="EMBL" id="ADJ47777.1"/>
    </source>
</evidence>
<evidence type="ECO:0000256" key="2">
    <source>
        <dbReference type="ARBA" id="ARBA00023125"/>
    </source>
</evidence>
<feature type="domain" description="HTH tetR-type" evidence="5">
    <location>
        <begin position="10"/>
        <end position="70"/>
    </location>
</feature>
<proteinExistence type="predicted"/>
<dbReference type="InterPro" id="IPR036271">
    <property type="entry name" value="Tet_transcr_reg_TetR-rel_C_sf"/>
</dbReference>
<sequence length="220" mass="23018">MGTGRNSSSQDTKQRLVDGVLEVVRQQGITAVSARSVASAAGANQALVFYHFGSVEELVAQACVSATEARVALYRDRFAAVATVGELLALGREIRAAERAEGNLALLAQTLAGAQGSERLAQATREGLDKWITEVRTALERVLEGSPLAELADPDGLAHAVSTGFLGLTLFDTVDPEGAEQAVAALEQLAVLVDVLDGLGPVATRAVRAKLRKSGRSRLS</sequence>
<dbReference type="PANTHER" id="PTHR47506">
    <property type="entry name" value="TRANSCRIPTIONAL REGULATORY PROTEIN"/>
    <property type="match status" value="1"/>
</dbReference>
<keyword evidence="2 4" id="KW-0238">DNA-binding</keyword>
<dbReference type="EMBL" id="CP002000">
    <property type="protein sequence ID" value="ADJ47777.1"/>
    <property type="molecule type" value="Genomic_DNA"/>
</dbReference>
<evidence type="ECO:0000256" key="3">
    <source>
        <dbReference type="ARBA" id="ARBA00023163"/>
    </source>
</evidence>
<evidence type="ECO:0000259" key="5">
    <source>
        <dbReference type="PROSITE" id="PS50977"/>
    </source>
</evidence>
<protein>
    <submittedName>
        <fullName evidence="6">TetR family transcriptional regulator</fullName>
    </submittedName>
</protein>
<dbReference type="eggNOG" id="COG1309">
    <property type="taxonomic scope" value="Bacteria"/>
</dbReference>
<dbReference type="GeneID" id="92873702"/>
<dbReference type="AlphaFoldDB" id="A0A0H3DC45"/>
<dbReference type="Pfam" id="PF00440">
    <property type="entry name" value="TetR_N"/>
    <property type="match status" value="1"/>
</dbReference>
<dbReference type="InterPro" id="IPR001647">
    <property type="entry name" value="HTH_TetR"/>
</dbReference>